<reference evidence="1 2" key="1">
    <citation type="submission" date="2014-06" db="EMBL/GenBank/DDBJ databases">
        <title>Evolutionary Origins and Diversification of the Mycorrhizal Mutualists.</title>
        <authorList>
            <consortium name="DOE Joint Genome Institute"/>
            <consortium name="Mycorrhizal Genomics Consortium"/>
            <person name="Kohler A."/>
            <person name="Kuo A."/>
            <person name="Nagy L.G."/>
            <person name="Floudas D."/>
            <person name="Copeland A."/>
            <person name="Barry K.W."/>
            <person name="Cichocki N."/>
            <person name="Veneault-Fourrey C."/>
            <person name="LaButti K."/>
            <person name="Lindquist E.A."/>
            <person name="Lipzen A."/>
            <person name="Lundell T."/>
            <person name="Morin E."/>
            <person name="Murat C."/>
            <person name="Riley R."/>
            <person name="Ohm R."/>
            <person name="Sun H."/>
            <person name="Tunlid A."/>
            <person name="Henrissat B."/>
            <person name="Grigoriev I.V."/>
            <person name="Hibbett D.S."/>
            <person name="Martin F."/>
        </authorList>
    </citation>
    <scope>NUCLEOTIDE SEQUENCE [LARGE SCALE GENOMIC DNA]</scope>
    <source>
        <strain evidence="1 2">SS14</strain>
    </source>
</reference>
<dbReference type="Proteomes" id="UP000054279">
    <property type="component" value="Unassembled WGS sequence"/>
</dbReference>
<evidence type="ECO:0000313" key="2">
    <source>
        <dbReference type="Proteomes" id="UP000054279"/>
    </source>
</evidence>
<accession>A0A0C9V7G0</accession>
<name>A0A0C9V7G0_SPHS4</name>
<proteinExistence type="predicted"/>
<dbReference type="EMBL" id="KN837215">
    <property type="protein sequence ID" value="KIJ33296.1"/>
    <property type="molecule type" value="Genomic_DNA"/>
</dbReference>
<gene>
    <name evidence="1" type="ORF">M422DRAFT_264851</name>
</gene>
<protein>
    <submittedName>
        <fullName evidence="1">Uncharacterized protein</fullName>
    </submittedName>
</protein>
<sequence length="207" mass="22789">MAFRWNKYGKGNPMEDVLLGWVLAIKDVDSEALEKWNQCIQKILGEPAARTLTKAEPATQANGETIYVGGVAFERSPMAEAVTNGIHCYTIAVSHQRAAGLTAPVRPCKLEAACIDPHQQMRKEFTQVFSDIAVKAFSSLPLVDTSLLWRRNQLLNLPRIGNEKNIFFSTLQSNFAGAQRTDAGGSLLNDQGKFGSHHVGKNDDCQE</sequence>
<dbReference type="HOGENOM" id="CLU_1327124_0_0_1"/>
<dbReference type="AlphaFoldDB" id="A0A0C9V7G0"/>
<organism evidence="1 2">
    <name type="scientific">Sphaerobolus stellatus (strain SS14)</name>
    <dbReference type="NCBI Taxonomy" id="990650"/>
    <lineage>
        <taxon>Eukaryota</taxon>
        <taxon>Fungi</taxon>
        <taxon>Dikarya</taxon>
        <taxon>Basidiomycota</taxon>
        <taxon>Agaricomycotina</taxon>
        <taxon>Agaricomycetes</taxon>
        <taxon>Phallomycetidae</taxon>
        <taxon>Geastrales</taxon>
        <taxon>Sphaerobolaceae</taxon>
        <taxon>Sphaerobolus</taxon>
    </lineage>
</organism>
<evidence type="ECO:0000313" key="1">
    <source>
        <dbReference type="EMBL" id="KIJ33296.1"/>
    </source>
</evidence>
<keyword evidence="2" id="KW-1185">Reference proteome</keyword>
<dbReference type="OrthoDB" id="2934473at2759"/>